<sequence length="131" mass="15141">MEIALLQRKMKDPHSSRAAFVSSIGRVNASTMDRDKGPHLTLCRDRKGHPRTKTQILSLHSARCGADKNLQRARTRWEKTYDQWWKIGGGSGSETRSFELMLPQFLQARFQSSRIPLYFTRQELVFKFSGL</sequence>
<evidence type="ECO:0000313" key="2">
    <source>
        <dbReference type="Proteomes" id="UP000499080"/>
    </source>
</evidence>
<protein>
    <submittedName>
        <fullName evidence="1">Uncharacterized protein</fullName>
    </submittedName>
</protein>
<dbReference type="AlphaFoldDB" id="A0A4Y2RR25"/>
<evidence type="ECO:0000313" key="1">
    <source>
        <dbReference type="EMBL" id="GBN78272.1"/>
    </source>
</evidence>
<reference evidence="1 2" key="1">
    <citation type="journal article" date="2019" name="Sci. Rep.">
        <title>Orb-weaving spider Araneus ventricosus genome elucidates the spidroin gene catalogue.</title>
        <authorList>
            <person name="Kono N."/>
            <person name="Nakamura H."/>
            <person name="Ohtoshi R."/>
            <person name="Moran D.A.P."/>
            <person name="Shinohara A."/>
            <person name="Yoshida Y."/>
            <person name="Fujiwara M."/>
            <person name="Mori M."/>
            <person name="Tomita M."/>
            <person name="Arakawa K."/>
        </authorList>
    </citation>
    <scope>NUCLEOTIDE SEQUENCE [LARGE SCALE GENOMIC DNA]</scope>
</reference>
<comment type="caution">
    <text evidence="1">The sequence shown here is derived from an EMBL/GenBank/DDBJ whole genome shotgun (WGS) entry which is preliminary data.</text>
</comment>
<keyword evidence="2" id="KW-1185">Reference proteome</keyword>
<gene>
    <name evidence="1" type="ORF">AVEN_104746_1</name>
</gene>
<accession>A0A4Y2RR25</accession>
<name>A0A4Y2RR25_ARAVE</name>
<dbReference type="EMBL" id="BGPR01018110">
    <property type="protein sequence ID" value="GBN78272.1"/>
    <property type="molecule type" value="Genomic_DNA"/>
</dbReference>
<proteinExistence type="predicted"/>
<dbReference type="Proteomes" id="UP000499080">
    <property type="component" value="Unassembled WGS sequence"/>
</dbReference>
<organism evidence="1 2">
    <name type="scientific">Araneus ventricosus</name>
    <name type="common">Orbweaver spider</name>
    <name type="synonym">Epeira ventricosa</name>
    <dbReference type="NCBI Taxonomy" id="182803"/>
    <lineage>
        <taxon>Eukaryota</taxon>
        <taxon>Metazoa</taxon>
        <taxon>Ecdysozoa</taxon>
        <taxon>Arthropoda</taxon>
        <taxon>Chelicerata</taxon>
        <taxon>Arachnida</taxon>
        <taxon>Araneae</taxon>
        <taxon>Araneomorphae</taxon>
        <taxon>Entelegynae</taxon>
        <taxon>Araneoidea</taxon>
        <taxon>Araneidae</taxon>
        <taxon>Araneus</taxon>
    </lineage>
</organism>